<feature type="transmembrane region" description="Helical" evidence="1">
    <location>
        <begin position="177"/>
        <end position="193"/>
    </location>
</feature>
<keyword evidence="1" id="KW-0472">Membrane</keyword>
<keyword evidence="1" id="KW-1133">Transmembrane helix</keyword>
<sequence length="230" mass="27018">MDIARFIQIYIIQGLFALFFLYMAYKILKRGKKGLNLYLSGFYLSTTIGGTLNIIYANIFDKSIVYIMHFTTFFLFCMSLVFLLIFVLIILKPIKQITPKIQIFILIIYGFLIFGLLLIPDGIIIDESTNWKPNWSWIFFTYAIIVSSSIAIIPTIYYSIKIYGKIESEYLKKKWKYFFIGIFAYFFLFYGTTFSNSLHNDSFRFVFSLISLPNLISLYLVYYGVGRQLE</sequence>
<name>A0A0F9HJJ5_9ZZZZ</name>
<keyword evidence="1" id="KW-0812">Transmembrane</keyword>
<organism evidence="2">
    <name type="scientific">marine sediment metagenome</name>
    <dbReference type="NCBI Taxonomy" id="412755"/>
    <lineage>
        <taxon>unclassified sequences</taxon>
        <taxon>metagenomes</taxon>
        <taxon>ecological metagenomes</taxon>
    </lineage>
</organism>
<feature type="transmembrane region" description="Helical" evidence="1">
    <location>
        <begin position="137"/>
        <end position="157"/>
    </location>
</feature>
<evidence type="ECO:0008006" key="3">
    <source>
        <dbReference type="Google" id="ProtNLM"/>
    </source>
</evidence>
<proteinExistence type="predicted"/>
<evidence type="ECO:0000313" key="2">
    <source>
        <dbReference type="EMBL" id="KKM15337.1"/>
    </source>
</evidence>
<feature type="transmembrane region" description="Helical" evidence="1">
    <location>
        <begin position="6"/>
        <end position="25"/>
    </location>
</feature>
<feature type="transmembrane region" description="Helical" evidence="1">
    <location>
        <begin position="103"/>
        <end position="125"/>
    </location>
</feature>
<dbReference type="EMBL" id="LAZR01014931">
    <property type="protein sequence ID" value="KKM15337.1"/>
    <property type="molecule type" value="Genomic_DNA"/>
</dbReference>
<evidence type="ECO:0000256" key="1">
    <source>
        <dbReference type="SAM" id="Phobius"/>
    </source>
</evidence>
<feature type="transmembrane region" description="Helical" evidence="1">
    <location>
        <begin position="37"/>
        <end position="60"/>
    </location>
</feature>
<reference evidence="2" key="1">
    <citation type="journal article" date="2015" name="Nature">
        <title>Complex archaea that bridge the gap between prokaryotes and eukaryotes.</title>
        <authorList>
            <person name="Spang A."/>
            <person name="Saw J.H."/>
            <person name="Jorgensen S.L."/>
            <person name="Zaremba-Niedzwiedzka K."/>
            <person name="Martijn J."/>
            <person name="Lind A.E."/>
            <person name="van Eijk R."/>
            <person name="Schleper C."/>
            <person name="Guy L."/>
            <person name="Ettema T.J."/>
        </authorList>
    </citation>
    <scope>NUCLEOTIDE SEQUENCE</scope>
</reference>
<protein>
    <recommendedName>
        <fullName evidence="3">Histidine kinase N-terminal 7TM region domain-containing protein</fullName>
    </recommendedName>
</protein>
<feature type="transmembrane region" description="Helical" evidence="1">
    <location>
        <begin position="66"/>
        <end position="91"/>
    </location>
</feature>
<feature type="transmembrane region" description="Helical" evidence="1">
    <location>
        <begin position="205"/>
        <end position="225"/>
    </location>
</feature>
<accession>A0A0F9HJJ5</accession>
<gene>
    <name evidence="2" type="ORF">LCGC14_1697110</name>
</gene>
<dbReference type="AlphaFoldDB" id="A0A0F9HJJ5"/>
<comment type="caution">
    <text evidence="2">The sequence shown here is derived from an EMBL/GenBank/DDBJ whole genome shotgun (WGS) entry which is preliminary data.</text>
</comment>